<protein>
    <submittedName>
        <fullName evidence="1">Uncharacterized protein</fullName>
    </submittedName>
</protein>
<accession>A0A7S3Y2Y4</accession>
<name>A0A7S3Y2Y4_HETAK</name>
<sequence>MDNYPNPVVVRNDNSVAATIIEEGSAQSQSQDPGFFARLELAIWVATHPGWLNHSVKPGLFFSGGASSCMTDDITEDPGCARLRSHHVDGGDGYLSPFYACQDYETLIPTLILSMVFAQALALDFSTLAITSSCGPFFVAFDADTVDRLSIRAASMKSCSSVHPVYGLPNAHNCDTDPVSSINPCFGSAKRSNLCSRKHCDPQSTVSPDGYATSQVALDAVASSSGTTLPCIGNTDCEPHLKTTPALSTMPCRLTWTPGTQWTPADRGSVNGLLATGAP</sequence>
<reference evidence="1" key="1">
    <citation type="submission" date="2021-01" db="EMBL/GenBank/DDBJ databases">
        <authorList>
            <person name="Corre E."/>
            <person name="Pelletier E."/>
            <person name="Niang G."/>
            <person name="Scheremetjew M."/>
            <person name="Finn R."/>
            <person name="Kale V."/>
            <person name="Holt S."/>
            <person name="Cochrane G."/>
            <person name="Meng A."/>
            <person name="Brown T."/>
            <person name="Cohen L."/>
        </authorList>
    </citation>
    <scope>NUCLEOTIDE SEQUENCE</scope>
    <source>
        <strain evidence="1">CCMP3107</strain>
    </source>
</reference>
<dbReference type="AlphaFoldDB" id="A0A7S3Y2Y4"/>
<dbReference type="EMBL" id="HBIU01040196">
    <property type="protein sequence ID" value="CAE0639490.1"/>
    <property type="molecule type" value="Transcribed_RNA"/>
</dbReference>
<proteinExistence type="predicted"/>
<gene>
    <name evidence="1" type="ORF">HAKA00212_LOCUS18305</name>
</gene>
<evidence type="ECO:0000313" key="1">
    <source>
        <dbReference type="EMBL" id="CAE0639490.1"/>
    </source>
</evidence>
<organism evidence="1">
    <name type="scientific">Heterosigma akashiwo</name>
    <name type="common">Chromophytic alga</name>
    <name type="synonym">Heterosigma carterae</name>
    <dbReference type="NCBI Taxonomy" id="2829"/>
    <lineage>
        <taxon>Eukaryota</taxon>
        <taxon>Sar</taxon>
        <taxon>Stramenopiles</taxon>
        <taxon>Ochrophyta</taxon>
        <taxon>Raphidophyceae</taxon>
        <taxon>Chattonellales</taxon>
        <taxon>Chattonellaceae</taxon>
        <taxon>Heterosigma</taxon>
    </lineage>
</organism>